<protein>
    <submittedName>
        <fullName evidence="4">Uncharacterized protein</fullName>
    </submittedName>
</protein>
<feature type="compositionally biased region" description="Polar residues" evidence="2">
    <location>
        <begin position="1"/>
        <end position="11"/>
    </location>
</feature>
<comment type="caution">
    <text evidence="4">The sequence shown here is derived from an EMBL/GenBank/DDBJ whole genome shotgun (WGS) entry which is preliminary data.</text>
</comment>
<keyword evidence="3" id="KW-0812">Transmembrane</keyword>
<dbReference type="AlphaFoldDB" id="A0A814YFE8"/>
<evidence type="ECO:0000256" key="1">
    <source>
        <dbReference type="SAM" id="Coils"/>
    </source>
</evidence>
<dbReference type="Proteomes" id="UP000663829">
    <property type="component" value="Unassembled WGS sequence"/>
</dbReference>
<evidence type="ECO:0000256" key="2">
    <source>
        <dbReference type="SAM" id="MobiDB-lite"/>
    </source>
</evidence>
<dbReference type="EMBL" id="CAJOBC010009627">
    <property type="protein sequence ID" value="CAF3992587.1"/>
    <property type="molecule type" value="Genomic_DNA"/>
</dbReference>
<dbReference type="Proteomes" id="UP000681722">
    <property type="component" value="Unassembled WGS sequence"/>
</dbReference>
<evidence type="ECO:0000256" key="3">
    <source>
        <dbReference type="SAM" id="Phobius"/>
    </source>
</evidence>
<feature type="coiled-coil region" evidence="1">
    <location>
        <begin position="97"/>
        <end position="124"/>
    </location>
</feature>
<name>A0A814YFE8_9BILA</name>
<keyword evidence="3" id="KW-0472">Membrane</keyword>
<organism evidence="4 6">
    <name type="scientific">Didymodactylos carnosus</name>
    <dbReference type="NCBI Taxonomy" id="1234261"/>
    <lineage>
        <taxon>Eukaryota</taxon>
        <taxon>Metazoa</taxon>
        <taxon>Spiralia</taxon>
        <taxon>Gnathifera</taxon>
        <taxon>Rotifera</taxon>
        <taxon>Eurotatoria</taxon>
        <taxon>Bdelloidea</taxon>
        <taxon>Philodinida</taxon>
        <taxon>Philodinidae</taxon>
        <taxon>Didymodactylos</taxon>
    </lineage>
</organism>
<evidence type="ECO:0000313" key="5">
    <source>
        <dbReference type="EMBL" id="CAF3992587.1"/>
    </source>
</evidence>
<proteinExistence type="predicted"/>
<feature type="compositionally biased region" description="Polar residues" evidence="2">
    <location>
        <begin position="21"/>
        <end position="33"/>
    </location>
</feature>
<gene>
    <name evidence="4" type="ORF">GPM918_LOCUS25115</name>
    <name evidence="5" type="ORF">SRO942_LOCUS25122</name>
</gene>
<keyword evidence="6" id="KW-1185">Reference proteome</keyword>
<dbReference type="EMBL" id="CAJNOQ010009621">
    <property type="protein sequence ID" value="CAF1229852.1"/>
    <property type="molecule type" value="Genomic_DNA"/>
</dbReference>
<sequence>MFTFPNRSPPQTRERRYLSLPASSVKKTSTSRNELTTLSEDDDDESVLGSQISINKETVTLSRWSQVQQILPATRLMSISHNLDVESAKKISTFHLAVQMKQELKRAQDEIKILERSNEIITSEIKRFPLAVDDHNVRIYDMSHVKPNDAVICDQMNDEALSLQSLLYYFSQKKISFGTMYWKFLNEIIQVLEANKRRARRTARLKVLATTLVSVLYSTIGLMFLIMIVGVVSTFFKFKDDMAKFKG</sequence>
<reference evidence="4" key="1">
    <citation type="submission" date="2021-02" db="EMBL/GenBank/DDBJ databases">
        <authorList>
            <person name="Nowell W R."/>
        </authorList>
    </citation>
    <scope>NUCLEOTIDE SEQUENCE</scope>
</reference>
<feature type="region of interest" description="Disordered" evidence="2">
    <location>
        <begin position="1"/>
        <end position="34"/>
    </location>
</feature>
<keyword evidence="3" id="KW-1133">Transmembrane helix</keyword>
<accession>A0A814YFE8</accession>
<feature type="transmembrane region" description="Helical" evidence="3">
    <location>
        <begin position="207"/>
        <end position="236"/>
    </location>
</feature>
<keyword evidence="1" id="KW-0175">Coiled coil</keyword>
<evidence type="ECO:0000313" key="4">
    <source>
        <dbReference type="EMBL" id="CAF1229852.1"/>
    </source>
</evidence>
<evidence type="ECO:0000313" key="6">
    <source>
        <dbReference type="Proteomes" id="UP000663829"/>
    </source>
</evidence>